<dbReference type="Proteomes" id="UP001632038">
    <property type="component" value="Unassembled WGS sequence"/>
</dbReference>
<proteinExistence type="predicted"/>
<sequence>MAVARAQIRGVFKRMFSGGVSSIPHPPPHRVSSPQIPGDNNKFSFLDGVHLALLPTSLEHRTDIFIKPSYLKGATQEEKMDFYIKTAARVTGSEEEAKERIYKITRDDCSVNGFGMETYTTQSYKIAGFESVERISTPYEVSRFAATVYFKRGEMIHWSMIPERRRDIEKGRLPLPKPGLDITDEDTPYVYMSYESDSDYD</sequence>
<keyword evidence="3" id="KW-1185">Reference proteome</keyword>
<evidence type="ECO:0000259" key="1">
    <source>
        <dbReference type="Pfam" id="PF21864"/>
    </source>
</evidence>
<evidence type="ECO:0000313" key="3">
    <source>
        <dbReference type="Proteomes" id="UP001632038"/>
    </source>
</evidence>
<protein>
    <recommendedName>
        <fullName evidence="1">MORF/ORRM1/DAG-like MORF domain-containing protein</fullName>
    </recommendedName>
</protein>
<dbReference type="AlphaFoldDB" id="A0ABD3EI63"/>
<organism evidence="2 3">
    <name type="scientific">Castilleja foliolosa</name>
    <dbReference type="NCBI Taxonomy" id="1961234"/>
    <lineage>
        <taxon>Eukaryota</taxon>
        <taxon>Viridiplantae</taxon>
        <taxon>Streptophyta</taxon>
        <taxon>Embryophyta</taxon>
        <taxon>Tracheophyta</taxon>
        <taxon>Spermatophyta</taxon>
        <taxon>Magnoliopsida</taxon>
        <taxon>eudicotyledons</taxon>
        <taxon>Gunneridae</taxon>
        <taxon>Pentapetalae</taxon>
        <taxon>asterids</taxon>
        <taxon>lamiids</taxon>
        <taxon>Lamiales</taxon>
        <taxon>Orobanchaceae</taxon>
        <taxon>Pedicularideae</taxon>
        <taxon>Castillejinae</taxon>
        <taxon>Castilleja</taxon>
    </lineage>
</organism>
<dbReference type="EMBL" id="JAVIJP010000005">
    <property type="protein sequence ID" value="KAL3654103.1"/>
    <property type="molecule type" value="Genomic_DNA"/>
</dbReference>
<dbReference type="Pfam" id="PF21864">
    <property type="entry name" value="MORF_dom"/>
    <property type="match status" value="1"/>
</dbReference>
<gene>
    <name evidence="2" type="ORF">CASFOL_003784</name>
</gene>
<accession>A0ABD3EI63</accession>
<dbReference type="InterPro" id="IPR054059">
    <property type="entry name" value="MORF/ORRM1/DAG-like_MORF"/>
</dbReference>
<reference evidence="3" key="1">
    <citation type="journal article" date="2024" name="IScience">
        <title>Strigolactones Initiate the Formation of Haustorium-like Structures in Castilleja.</title>
        <authorList>
            <person name="Buerger M."/>
            <person name="Peterson D."/>
            <person name="Chory J."/>
        </authorList>
    </citation>
    <scope>NUCLEOTIDE SEQUENCE [LARGE SCALE GENOMIC DNA]</scope>
</reference>
<comment type="caution">
    <text evidence="2">The sequence shown here is derived from an EMBL/GenBank/DDBJ whole genome shotgun (WGS) entry which is preliminary data.</text>
</comment>
<feature type="domain" description="MORF/ORRM1/DAG-like MORF" evidence="1">
    <location>
        <begin position="72"/>
        <end position="135"/>
    </location>
</feature>
<evidence type="ECO:0000313" key="2">
    <source>
        <dbReference type="EMBL" id="KAL3654103.1"/>
    </source>
</evidence>
<name>A0ABD3EI63_9LAMI</name>